<organism evidence="1 2">
    <name type="scientific">Sulfitobacter faviae</name>
    <dbReference type="NCBI Taxonomy" id="1775881"/>
    <lineage>
        <taxon>Bacteria</taxon>
        <taxon>Pseudomonadati</taxon>
        <taxon>Pseudomonadota</taxon>
        <taxon>Alphaproteobacteria</taxon>
        <taxon>Rhodobacterales</taxon>
        <taxon>Roseobacteraceae</taxon>
        <taxon>Sulfitobacter</taxon>
    </lineage>
</organism>
<dbReference type="AlphaFoldDB" id="A0AAX3LKP8"/>
<reference evidence="1" key="1">
    <citation type="submission" date="2023-01" db="EMBL/GenBank/DDBJ databases">
        <title>Comparative genomic analysis of cold water coral derived Sulfitobacter faviae: insights into their metabolism and habitat adaptation.</title>
        <authorList>
            <person name="Guo Y."/>
            <person name="Lin S."/>
            <person name="Huang Z."/>
            <person name="Tang K."/>
            <person name="Wang X."/>
        </authorList>
    </citation>
    <scope>NUCLEOTIDE SEQUENCE</scope>
    <source>
        <strain evidence="1">SCSIO W_1865</strain>
    </source>
</reference>
<proteinExistence type="predicted"/>
<name>A0AAX3LKP8_9RHOB</name>
<evidence type="ECO:0000313" key="2">
    <source>
        <dbReference type="Proteomes" id="UP001210770"/>
    </source>
</evidence>
<dbReference type="RefSeq" id="WP_271687177.1">
    <property type="nucleotide sequence ID" value="NZ_CP116423.1"/>
</dbReference>
<gene>
    <name evidence="1" type="ORF">PL336_08640</name>
</gene>
<evidence type="ECO:0000313" key="1">
    <source>
        <dbReference type="EMBL" id="WCE68883.1"/>
    </source>
</evidence>
<protein>
    <submittedName>
        <fullName evidence="1">Uncharacterized protein</fullName>
    </submittedName>
</protein>
<sequence length="53" mass="6173">MPLQNRVQPDGEIIAHPARGSFMGNRGILHDDHGLHLKRRWAHQNWVCCRLSF</sequence>
<dbReference type="Proteomes" id="UP001210770">
    <property type="component" value="Chromosome"/>
</dbReference>
<accession>A0AAX3LKP8</accession>
<dbReference type="EMBL" id="CP116423">
    <property type="protein sequence ID" value="WCE68883.1"/>
    <property type="molecule type" value="Genomic_DNA"/>
</dbReference>